<gene>
    <name evidence="1" type="ORF">A1Q1_04769</name>
</gene>
<protein>
    <submittedName>
        <fullName evidence="1">Uncharacterized protein</fullName>
    </submittedName>
</protein>
<reference evidence="1 2" key="1">
    <citation type="journal article" date="2012" name="Eukaryot. Cell">
        <title>Draft genome sequence of CBS 2479, the standard type strain of Trichosporon asahii.</title>
        <authorList>
            <person name="Yang R.Y."/>
            <person name="Li H.T."/>
            <person name="Zhu H."/>
            <person name="Zhou G.P."/>
            <person name="Wang M."/>
            <person name="Wang L."/>
        </authorList>
    </citation>
    <scope>NUCLEOTIDE SEQUENCE [LARGE SCALE GENOMIC DNA]</scope>
    <source>
        <strain evidence="2">ATCC 90039 / CBS 2479 / JCM 2466 / KCTC 7840 / NCYC 2677 / UAMH 7654</strain>
    </source>
</reference>
<dbReference type="HOGENOM" id="CLU_1082541_0_0_1"/>
<sequence length="257" mass="28929">MSPFGPHPSFYPHIVENILFYAEHSVLLNARLANSIMRGLADKVLGGRQIMFKIRRGSLLVLSYHGPIPYFHPSSPIAHQHAVMKRSRTVHIGQGVEATERVNDLLSCLMPHAEVYLKHIANAGCCFTIPNIRRLAIDIDAQCSCSDSVASEAFEHGARKLSLHIRRDPEHEDTNTSCLIKYDVFRKRLRCLIVNDSSVLVRDAFERQAVASTVGLKIYKNDLGESRFHWRRYRPDAFTIAGDLVFGVESGNEGFSD</sequence>
<evidence type="ECO:0000313" key="2">
    <source>
        <dbReference type="Proteomes" id="UP000002748"/>
    </source>
</evidence>
<organism evidence="1 2">
    <name type="scientific">Trichosporon asahii var. asahii (strain ATCC 90039 / CBS 2479 / JCM 2466 / KCTC 7840 / NBRC 103889/ NCYC 2677 / UAMH 7654)</name>
    <name type="common">Yeast</name>
    <dbReference type="NCBI Taxonomy" id="1186058"/>
    <lineage>
        <taxon>Eukaryota</taxon>
        <taxon>Fungi</taxon>
        <taxon>Dikarya</taxon>
        <taxon>Basidiomycota</taxon>
        <taxon>Agaricomycotina</taxon>
        <taxon>Tremellomycetes</taxon>
        <taxon>Trichosporonales</taxon>
        <taxon>Trichosporonaceae</taxon>
        <taxon>Trichosporon</taxon>
    </lineage>
</organism>
<dbReference type="GeneID" id="25988281"/>
<dbReference type="VEuPathDB" id="FungiDB:A1Q1_04769"/>
<name>J6EUY9_TRIAS</name>
<proteinExistence type="predicted"/>
<evidence type="ECO:0000313" key="1">
    <source>
        <dbReference type="EMBL" id="EJT46592.1"/>
    </source>
</evidence>
<comment type="caution">
    <text evidence="1">The sequence shown here is derived from an EMBL/GenBank/DDBJ whole genome shotgun (WGS) entry which is preliminary data.</text>
</comment>
<dbReference type="Proteomes" id="UP000002748">
    <property type="component" value="Unassembled WGS sequence"/>
</dbReference>
<accession>J6EUY9</accession>
<dbReference type="RefSeq" id="XP_014178482.1">
    <property type="nucleotide sequence ID" value="XM_014323007.1"/>
</dbReference>
<dbReference type="AlphaFoldDB" id="J6EUY9"/>
<dbReference type="KEGG" id="tasa:A1Q1_04769"/>
<dbReference type="EMBL" id="ALBS01000283">
    <property type="protein sequence ID" value="EJT46592.1"/>
    <property type="molecule type" value="Genomic_DNA"/>
</dbReference>